<comment type="similarity">
    <text evidence="1">Belongs to the GSP E family.</text>
</comment>
<evidence type="ECO:0000259" key="3">
    <source>
        <dbReference type="Pfam" id="PF00437"/>
    </source>
</evidence>
<feature type="region of interest" description="Disordered" evidence="2">
    <location>
        <begin position="116"/>
        <end position="142"/>
    </location>
</feature>
<dbReference type="PANTHER" id="PTHR30486">
    <property type="entry name" value="TWITCHING MOTILITY PROTEIN PILT"/>
    <property type="match status" value="1"/>
</dbReference>
<sequence>MAALPPSPQAVFRTQTAEHGVFLAFSRGADSAYRLSSAEAAGTDVAPEQTDFVACGNYAPPETLSIVGTCMPPQELMAPDFSAETRERLGLTPIPVFEDHRARRIARHALTYLLARPPSPHAETDQASPAASAEGENPRLWSSKDLTLAVQQACEEDMYGDENHEFPVEHEPDIVSRALSCLHAELYGLGALETLTHIPGITDIYVNSPQDVWVQAHGQTQPVTLTFETEAQIRQLANRLIRAHGGRLDAAHPADDVHDDSGRRIHAVIPPLVENTHLSIRLPAQSCLTLTALRESGMFDAATEQALRTMIARRQNFVVSGGTGTGKTTLLNALLGECEAWERLMILEDTPELSPQHPHIVSLKTRAANAEGAGEITLGDLLVQALRMAPDRLMVGECRGSEILHLLNAMNTGHQGAGTTLHANSAFAVPHRLAALGALAGLDERTVALHASTAFDRIIHLEQVQGVRRIAGIYRLDLRQDALVVTPCEPGSAGELLADEGSTVDNSAGGVLPEENGENLPPSSPTDAISPDTHAAHESSAAIQSAHEHRGAHSETPTAPTACTYGYDPGVRTDSDVPPYTDTPREQTDRSSQEGEEL</sequence>
<dbReference type="RefSeq" id="WP_095343878.1">
    <property type="nucleotide sequence ID" value="NZ_NCWU01000013.1"/>
</dbReference>
<dbReference type="CDD" id="cd01130">
    <property type="entry name" value="VirB11-like_ATPase"/>
    <property type="match status" value="1"/>
</dbReference>
<accession>A0AAE5KQG2</accession>
<protein>
    <submittedName>
        <fullName evidence="4">Type II/IV secretion system protein</fullName>
    </submittedName>
</protein>
<dbReference type="Gene3D" id="3.30.450.370">
    <property type="match status" value="1"/>
</dbReference>
<dbReference type="Pfam" id="PF00437">
    <property type="entry name" value="T2SSE"/>
    <property type="match status" value="1"/>
</dbReference>
<evidence type="ECO:0000313" key="5">
    <source>
        <dbReference type="Proteomes" id="UP000216195"/>
    </source>
</evidence>
<dbReference type="EMBL" id="NCWU01000013">
    <property type="protein sequence ID" value="PAK84983.1"/>
    <property type="molecule type" value="Genomic_DNA"/>
</dbReference>
<evidence type="ECO:0000313" key="4">
    <source>
        <dbReference type="EMBL" id="PAK84983.1"/>
    </source>
</evidence>
<evidence type="ECO:0000256" key="1">
    <source>
        <dbReference type="ARBA" id="ARBA00006611"/>
    </source>
</evidence>
<proteinExistence type="inferred from homology"/>
<evidence type="ECO:0000256" key="2">
    <source>
        <dbReference type="SAM" id="MobiDB-lite"/>
    </source>
</evidence>
<dbReference type="InterPro" id="IPR001482">
    <property type="entry name" value="T2SS/T4SS_dom"/>
</dbReference>
<feature type="domain" description="Bacterial type II secretion system protein E" evidence="3">
    <location>
        <begin position="193"/>
        <end position="441"/>
    </location>
</feature>
<reference evidence="4 5" key="1">
    <citation type="submission" date="2017-04" db="EMBL/GenBank/DDBJ databases">
        <title>Kefir bacterial isolates.</title>
        <authorList>
            <person name="Kim Y."/>
            <person name="Blasche S."/>
            <person name="Patil K.R."/>
        </authorList>
    </citation>
    <scope>NUCLEOTIDE SEQUENCE [LARGE SCALE GENOMIC DNA]</scope>
    <source>
        <strain evidence="4 5">OG2-1</strain>
    </source>
</reference>
<dbReference type="AlphaFoldDB" id="A0AAE5KQG2"/>
<feature type="compositionally biased region" description="Basic and acidic residues" evidence="2">
    <location>
        <begin position="583"/>
        <end position="598"/>
    </location>
</feature>
<dbReference type="Proteomes" id="UP000216195">
    <property type="component" value="Unassembled WGS sequence"/>
</dbReference>
<dbReference type="GO" id="GO:0016887">
    <property type="term" value="F:ATP hydrolysis activity"/>
    <property type="evidence" value="ECO:0007669"/>
    <property type="project" value="InterPro"/>
</dbReference>
<dbReference type="SUPFAM" id="SSF52540">
    <property type="entry name" value="P-loop containing nucleoside triphosphate hydrolases"/>
    <property type="match status" value="1"/>
</dbReference>
<comment type="caution">
    <text evidence="4">The sequence shown here is derived from an EMBL/GenBank/DDBJ whole genome shotgun (WGS) entry which is preliminary data.</text>
</comment>
<name>A0AAE5KQG2_9MICC</name>
<feature type="region of interest" description="Disordered" evidence="2">
    <location>
        <begin position="494"/>
        <end position="598"/>
    </location>
</feature>
<organism evidence="4 5">
    <name type="scientific">Rothia dentocariosa</name>
    <dbReference type="NCBI Taxonomy" id="2047"/>
    <lineage>
        <taxon>Bacteria</taxon>
        <taxon>Bacillati</taxon>
        <taxon>Actinomycetota</taxon>
        <taxon>Actinomycetes</taxon>
        <taxon>Micrococcales</taxon>
        <taxon>Micrococcaceae</taxon>
        <taxon>Rothia</taxon>
    </lineage>
</organism>
<dbReference type="InterPro" id="IPR027417">
    <property type="entry name" value="P-loop_NTPase"/>
</dbReference>
<dbReference type="PANTHER" id="PTHR30486:SF6">
    <property type="entry name" value="TYPE IV PILUS RETRACTATION ATPASE PILT"/>
    <property type="match status" value="1"/>
</dbReference>
<dbReference type="InterPro" id="IPR050921">
    <property type="entry name" value="T4SS_GSP_E_ATPase"/>
</dbReference>
<dbReference type="Gene3D" id="3.40.50.300">
    <property type="entry name" value="P-loop containing nucleotide triphosphate hydrolases"/>
    <property type="match status" value="1"/>
</dbReference>
<gene>
    <name evidence="4" type="ORF">B8W87_09035</name>
</gene>